<gene>
    <name evidence="1" type="ORF">DSO57_1005684</name>
</gene>
<evidence type="ECO:0000313" key="1">
    <source>
        <dbReference type="EMBL" id="KAJ9078538.1"/>
    </source>
</evidence>
<evidence type="ECO:0000313" key="2">
    <source>
        <dbReference type="Proteomes" id="UP001165960"/>
    </source>
</evidence>
<name>A0ACC2TV38_9FUNG</name>
<dbReference type="Proteomes" id="UP001165960">
    <property type="component" value="Unassembled WGS sequence"/>
</dbReference>
<reference evidence="1" key="1">
    <citation type="submission" date="2022-04" db="EMBL/GenBank/DDBJ databases">
        <title>Genome of the entomopathogenic fungus Entomophthora muscae.</title>
        <authorList>
            <person name="Elya C."/>
            <person name="Lovett B.R."/>
            <person name="Lee E."/>
            <person name="Macias A.M."/>
            <person name="Hajek A.E."/>
            <person name="De Bivort B.L."/>
            <person name="Kasson M.T."/>
            <person name="De Fine Licht H.H."/>
            <person name="Stajich J.E."/>
        </authorList>
    </citation>
    <scope>NUCLEOTIDE SEQUENCE</scope>
    <source>
        <strain evidence="1">Berkeley</strain>
    </source>
</reference>
<sequence length="121" mass="13633">MVSQGSQGIQTLLEAEKEASKIVEKARQYRVQRLKDARSEAAKEIESLKQKKQAEFQSFEKKHSGSTDEVVKAIEIDTKAKVKEVKELFNKNKDEVAKKLIKTVLNVSPKPHRNAKPTSGN</sequence>
<protein>
    <submittedName>
        <fullName evidence="1">Uncharacterized protein</fullName>
    </submittedName>
</protein>
<comment type="caution">
    <text evidence="1">The sequence shown here is derived from an EMBL/GenBank/DDBJ whole genome shotgun (WGS) entry which is preliminary data.</text>
</comment>
<proteinExistence type="predicted"/>
<accession>A0ACC2TV38</accession>
<dbReference type="EMBL" id="QTSX02002145">
    <property type="protein sequence ID" value="KAJ9078538.1"/>
    <property type="molecule type" value="Genomic_DNA"/>
</dbReference>
<organism evidence="1 2">
    <name type="scientific">Entomophthora muscae</name>
    <dbReference type="NCBI Taxonomy" id="34485"/>
    <lineage>
        <taxon>Eukaryota</taxon>
        <taxon>Fungi</taxon>
        <taxon>Fungi incertae sedis</taxon>
        <taxon>Zoopagomycota</taxon>
        <taxon>Entomophthoromycotina</taxon>
        <taxon>Entomophthoromycetes</taxon>
        <taxon>Entomophthorales</taxon>
        <taxon>Entomophthoraceae</taxon>
        <taxon>Entomophthora</taxon>
    </lineage>
</organism>
<keyword evidence="2" id="KW-1185">Reference proteome</keyword>